<gene>
    <name evidence="1" type="ORF">OK345_14485</name>
</gene>
<dbReference type="Gene3D" id="3.40.50.1110">
    <property type="entry name" value="SGNH hydrolase"/>
    <property type="match status" value="1"/>
</dbReference>
<keyword evidence="2" id="KW-1185">Reference proteome</keyword>
<name>A0ABT3JZW1_9XANT</name>
<dbReference type="InterPro" id="IPR036514">
    <property type="entry name" value="SGNH_hydro_sf"/>
</dbReference>
<dbReference type="CDD" id="cd00229">
    <property type="entry name" value="SGNH_hydrolase"/>
    <property type="match status" value="1"/>
</dbReference>
<dbReference type="Proteomes" id="UP001209922">
    <property type="component" value="Unassembled WGS sequence"/>
</dbReference>
<dbReference type="SUPFAM" id="SSF52266">
    <property type="entry name" value="SGNH hydrolase"/>
    <property type="match status" value="1"/>
</dbReference>
<keyword evidence="1" id="KW-0378">Hydrolase</keyword>
<proteinExistence type="predicted"/>
<comment type="caution">
    <text evidence="1">The sequence shown here is derived from an EMBL/GenBank/DDBJ whole genome shotgun (WGS) entry which is preliminary data.</text>
</comment>
<dbReference type="EMBL" id="JAPCHY010000013">
    <property type="protein sequence ID" value="MCW4473705.1"/>
    <property type="molecule type" value="Genomic_DNA"/>
</dbReference>
<dbReference type="GO" id="GO:0016787">
    <property type="term" value="F:hydrolase activity"/>
    <property type="evidence" value="ECO:0007669"/>
    <property type="project" value="UniProtKB-KW"/>
</dbReference>
<reference evidence="1 2" key="1">
    <citation type="submission" date="2022-10" db="EMBL/GenBank/DDBJ databases">
        <title>Xanthomonas sp. H13-6.</title>
        <authorList>
            <person name="Liu X."/>
            <person name="Deng Z."/>
            <person name="Jiang Y."/>
            <person name="Yu T."/>
            <person name="Ai J."/>
        </authorList>
    </citation>
    <scope>NUCLEOTIDE SEQUENCE [LARGE SCALE GENOMIC DNA]</scope>
    <source>
        <strain evidence="1 2">H13-6</strain>
    </source>
</reference>
<protein>
    <submittedName>
        <fullName evidence="1">SGNH/GDSL hydrolase family protein</fullName>
    </submittedName>
</protein>
<evidence type="ECO:0000313" key="1">
    <source>
        <dbReference type="EMBL" id="MCW4473705.1"/>
    </source>
</evidence>
<dbReference type="RefSeq" id="WP_265128692.1">
    <property type="nucleotide sequence ID" value="NZ_JAPCHY010000013.1"/>
</dbReference>
<evidence type="ECO:0000313" key="2">
    <source>
        <dbReference type="Proteomes" id="UP001209922"/>
    </source>
</evidence>
<sequence length="221" mass="24093">MRVLLVGNSYLYSNDLPRELTRQATGRHARLEVTLLAKPDYALSDHLRDGRLQRLLGQRWDWVVLQQGPSALPASRDALRASVQRIDRLLPATSHTRLVLLSAWPQRQHAHRSKEAETSYRLAAQAVGACVAPVASAWRLAREQAPETPLYQRDGMHPTRLGTQLVAMTLLDALAIGSARPPAPLQGKADAPALEDWSSAAVAGEAASCVSVPQARPWPAG</sequence>
<accession>A0ABT3JZW1</accession>
<organism evidence="1 2">
    <name type="scientific">Xanthomonas chitinilytica</name>
    <dbReference type="NCBI Taxonomy" id="2989819"/>
    <lineage>
        <taxon>Bacteria</taxon>
        <taxon>Pseudomonadati</taxon>
        <taxon>Pseudomonadota</taxon>
        <taxon>Gammaproteobacteria</taxon>
        <taxon>Lysobacterales</taxon>
        <taxon>Lysobacteraceae</taxon>
        <taxon>Xanthomonas</taxon>
    </lineage>
</organism>